<evidence type="ECO:0000256" key="6">
    <source>
        <dbReference type="ARBA" id="ARBA00031410"/>
    </source>
</evidence>
<sequence length="274" mass="29943">MSKVKVGVLKMGAIGTAVILEYLLDERADREDIDVRVVTSGAKMQPEEAVIAEKLKEFNPDLIIVASPNAALPGPKAAREAFAGKPVIVISDAPAKKAKDELKEKGYGYIFINADSMIGARREFLDPIEMSLFNADVLKVLSATGALRAVQEAIDKVIEDIKAGRKPELPQLIITAEKAVEAGKFSNPYAKAKAMAAYYIAEKVADLTTRGCFVEKDYNVYVPLLAAAHEMMRIAAILADEAREIEKYGDKVFRNPHARDGRILSKVELISKPQ</sequence>
<dbReference type="SUPFAM" id="SSF102324">
    <property type="entry name" value="F420-dependent methylenetetrahydromethanopterin dehydrogenase (MTD)"/>
    <property type="match status" value="1"/>
</dbReference>
<comment type="pathway">
    <text evidence="7">Metabolic intermediate metabolism; lactate oxidation.</text>
</comment>
<dbReference type="EC" id="1.5.98.1" evidence="2 7"/>
<evidence type="ECO:0000256" key="1">
    <source>
        <dbReference type="ARBA" id="ARBA00007842"/>
    </source>
</evidence>
<dbReference type="NCBIfam" id="NF002162">
    <property type="entry name" value="PRK00994.1"/>
    <property type="match status" value="1"/>
</dbReference>
<dbReference type="InterPro" id="IPR036080">
    <property type="entry name" value="MTD_sf"/>
</dbReference>
<dbReference type="UniPathway" id="UPA00701"/>
<evidence type="ECO:0000313" key="8">
    <source>
        <dbReference type="EMBL" id="HEH35787.1"/>
    </source>
</evidence>
<comment type="function">
    <text evidence="7">Catalyzes the oxidation of methylene-H(4)MPT to methenyl-H(4)MPT(+).</text>
</comment>
<comment type="similarity">
    <text evidence="1 7">Belongs to the MTD family.</text>
</comment>
<evidence type="ECO:0000256" key="3">
    <source>
        <dbReference type="ARBA" id="ARBA00014062"/>
    </source>
</evidence>
<dbReference type="GO" id="GO:0006089">
    <property type="term" value="P:lactate metabolic process"/>
    <property type="evidence" value="ECO:0007669"/>
    <property type="project" value="UniProtKB-UniRule"/>
</dbReference>
<dbReference type="InterPro" id="IPR002844">
    <property type="entry name" value="MTD"/>
</dbReference>
<name>A0A7J2TJL3_ARCFL</name>
<protein>
    <recommendedName>
        <fullName evidence="3 7">F420-dependent methylenetetrahydromethanopterin dehydrogenase</fullName>
        <shortName evidence="7">MTD</shortName>
        <ecNumber evidence="2 7">1.5.98.1</ecNumber>
    </recommendedName>
    <alternativeName>
        <fullName evidence="6 7">Coenzyme F420-dependent N5,N10-methylenetetrahydromethanopterin dehydrogenase</fullName>
    </alternativeName>
</protein>
<keyword evidence="4 7" id="KW-0554">One-carbon metabolism</keyword>
<dbReference type="Pfam" id="PF01993">
    <property type="entry name" value="MTD"/>
    <property type="match status" value="1"/>
</dbReference>
<evidence type="ECO:0000256" key="2">
    <source>
        <dbReference type="ARBA" id="ARBA00012904"/>
    </source>
</evidence>
<evidence type="ECO:0000256" key="7">
    <source>
        <dbReference type="HAMAP-Rule" id="MF_00058"/>
    </source>
</evidence>
<evidence type="ECO:0000256" key="4">
    <source>
        <dbReference type="ARBA" id="ARBA00022563"/>
    </source>
</evidence>
<dbReference type="Gene3D" id="6.10.140.120">
    <property type="match status" value="1"/>
</dbReference>
<dbReference type="EMBL" id="DSLA01000098">
    <property type="protein sequence ID" value="HEH35787.1"/>
    <property type="molecule type" value="Genomic_DNA"/>
</dbReference>
<comment type="caution">
    <text evidence="8">The sequence shown here is derived from an EMBL/GenBank/DDBJ whole genome shotgun (WGS) entry which is preliminary data.</text>
</comment>
<dbReference type="GO" id="GO:0008901">
    <property type="term" value="F:ferredoxin hydrogenase activity"/>
    <property type="evidence" value="ECO:0007669"/>
    <property type="project" value="InterPro"/>
</dbReference>
<dbReference type="AlphaFoldDB" id="A0A7J2TJL3"/>
<evidence type="ECO:0000256" key="5">
    <source>
        <dbReference type="ARBA" id="ARBA00023002"/>
    </source>
</evidence>
<dbReference type="PIRSF" id="PIRSF005627">
    <property type="entry name" value="MTD"/>
    <property type="match status" value="1"/>
</dbReference>
<comment type="catalytic activity">
    <reaction evidence="7">
        <text>5,10-methylenetetrahydromethanopterin + oxidized coenzyme F420-(gamma-L-Glu)(n) + 2 H(+) = 5,10-methenyl-5,6,7,8-tetrahydromethanopterin + reduced coenzyme F420-(gamma-L-Glu)(n)</text>
        <dbReference type="Rhea" id="RHEA:16721"/>
        <dbReference type="Rhea" id="RHEA-COMP:12939"/>
        <dbReference type="Rhea" id="RHEA-COMP:14378"/>
        <dbReference type="ChEBI" id="CHEBI:15378"/>
        <dbReference type="ChEBI" id="CHEBI:57818"/>
        <dbReference type="ChEBI" id="CHEBI:58337"/>
        <dbReference type="ChEBI" id="CHEBI:133980"/>
        <dbReference type="ChEBI" id="CHEBI:139511"/>
        <dbReference type="EC" id="1.5.98.1"/>
    </reaction>
</comment>
<keyword evidence="5 7" id="KW-0560">Oxidoreductase</keyword>
<proteinExistence type="inferred from homology"/>
<organism evidence="8">
    <name type="scientific">Archaeoglobus fulgidus</name>
    <dbReference type="NCBI Taxonomy" id="2234"/>
    <lineage>
        <taxon>Archaea</taxon>
        <taxon>Methanobacteriati</taxon>
        <taxon>Methanobacteriota</taxon>
        <taxon>Archaeoglobi</taxon>
        <taxon>Archaeoglobales</taxon>
        <taxon>Archaeoglobaceae</taxon>
        <taxon>Archaeoglobus</taxon>
    </lineage>
</organism>
<accession>A0A7J2TJL3</accession>
<gene>
    <name evidence="7" type="primary">mtd</name>
    <name evidence="8" type="ORF">ENP88_06545</name>
</gene>
<dbReference type="GO" id="GO:0030268">
    <property type="term" value="F:methylenetetrahydromethanopterin dehydrogenase activity"/>
    <property type="evidence" value="ECO:0007669"/>
    <property type="project" value="UniProtKB-UniRule"/>
</dbReference>
<dbReference type="GO" id="GO:0006730">
    <property type="term" value="P:one-carbon metabolic process"/>
    <property type="evidence" value="ECO:0007669"/>
    <property type="project" value="UniProtKB-UniRule"/>
</dbReference>
<dbReference type="Gene3D" id="3.40.50.10830">
    <property type="entry name" value="F420-dependent methylenetetrahydromethanopterin dehydrogenase (MTD)"/>
    <property type="match status" value="1"/>
</dbReference>
<dbReference type="GO" id="GO:0015948">
    <property type="term" value="P:methanogenesis"/>
    <property type="evidence" value="ECO:0007669"/>
    <property type="project" value="InterPro"/>
</dbReference>
<dbReference type="HAMAP" id="MF_00058">
    <property type="entry name" value="MTD"/>
    <property type="match status" value="1"/>
</dbReference>
<reference evidence="8" key="1">
    <citation type="journal article" date="2020" name="mSystems">
        <title>Genome- and Community-Level Interaction Insights into Carbon Utilization and Element Cycling Functions of Hydrothermarchaeota in Hydrothermal Sediment.</title>
        <authorList>
            <person name="Zhou Z."/>
            <person name="Liu Y."/>
            <person name="Xu W."/>
            <person name="Pan J."/>
            <person name="Luo Z.H."/>
            <person name="Li M."/>
        </authorList>
    </citation>
    <scope>NUCLEOTIDE SEQUENCE [LARGE SCALE GENOMIC DNA]</scope>
    <source>
        <strain evidence="8">SpSt-26</strain>
    </source>
</reference>